<evidence type="ECO:0000313" key="2">
    <source>
        <dbReference type="EMBL" id="SHJ60436.1"/>
    </source>
</evidence>
<dbReference type="EMBL" id="FRAA01000001">
    <property type="protein sequence ID" value="SHJ60436.1"/>
    <property type="molecule type" value="Genomic_DNA"/>
</dbReference>
<organism evidence="2 3">
    <name type="scientific">Reichenbachiella agariperforans</name>
    <dbReference type="NCBI Taxonomy" id="156994"/>
    <lineage>
        <taxon>Bacteria</taxon>
        <taxon>Pseudomonadati</taxon>
        <taxon>Bacteroidota</taxon>
        <taxon>Cytophagia</taxon>
        <taxon>Cytophagales</taxon>
        <taxon>Reichenbachiellaceae</taxon>
        <taxon>Reichenbachiella</taxon>
    </lineage>
</organism>
<keyword evidence="1" id="KW-0732">Signal</keyword>
<dbReference type="Proteomes" id="UP000184474">
    <property type="component" value="Unassembled WGS sequence"/>
</dbReference>
<proteinExistence type="predicted"/>
<evidence type="ECO:0008006" key="4">
    <source>
        <dbReference type="Google" id="ProtNLM"/>
    </source>
</evidence>
<protein>
    <recommendedName>
        <fullName evidence="4">MG2 domain-containing protein</fullName>
    </recommendedName>
</protein>
<dbReference type="AlphaFoldDB" id="A0A1M6KNH3"/>
<gene>
    <name evidence="2" type="ORF">SAMN04488028_101644</name>
</gene>
<dbReference type="RefSeq" id="WP_073119339.1">
    <property type="nucleotide sequence ID" value="NZ_FRAA01000001.1"/>
</dbReference>
<feature type="signal peptide" evidence="1">
    <location>
        <begin position="1"/>
        <end position="19"/>
    </location>
</feature>
<accession>A0A1M6KNH3</accession>
<evidence type="ECO:0000256" key="1">
    <source>
        <dbReference type="SAM" id="SignalP"/>
    </source>
</evidence>
<evidence type="ECO:0000313" key="3">
    <source>
        <dbReference type="Proteomes" id="UP000184474"/>
    </source>
</evidence>
<dbReference type="STRING" id="156994.SAMN04488028_101644"/>
<reference evidence="3" key="1">
    <citation type="submission" date="2016-11" db="EMBL/GenBank/DDBJ databases">
        <authorList>
            <person name="Varghese N."/>
            <person name="Submissions S."/>
        </authorList>
    </citation>
    <scope>NUCLEOTIDE SEQUENCE [LARGE SCALE GENOMIC DNA]</scope>
    <source>
        <strain evidence="3">DSM 26134</strain>
    </source>
</reference>
<sequence>MKRILTYLLLLCISLTGYAQQNIEEQVYLHLNATDLIVGEALYFSSYTTSQVTGQLSGLSSLLYVELLDEEGNPVHQTKIAQKQGRGAGKIFLSTDLVTGRYQLVAYTRWMRNFNSYYSQSVTIVNPYKTYQNGVYEEEVIYDVNFEVEGGFWPQGKEANVLLHIKDQYGRAQQPKARILAKGGEKVVDVEWDAYGFAEVTLDATSVVDYQLAIETESAFRFIDLPKPCNSCTGLSVERDPLTGDYQVQVTSTSDLSNQLGYLEIWDQTGKIQGMPTTLNTNTLLVSADLPAGKLTVKLLVGGAVQNTRVFWNGKREAISQVVLPQMSKKEKVTRVLDYPVGSTLSVSVKKVYGYDQPESSAAYRIVPMKYRGLSLSSDALSGDLLDRMMWLSRSVDIESDSIQMVKYLPEYRSGVVQGVVTSSSKLVDKNVNVALSFQSSDMEIDATSVSDSGVFFLKYNPDFANEKGVVRVLNDPTGDYQATIYQEYNEAYAPLSVMPLVFDTIRIEQVAQRSIANQIENAYYVVDTVPSATRPYPVVDEMISYVLADYTRFPSMRDTFIELVYQVGVSKNENKFAFNMRIVDLPFSDKLDVETMVLLDGASSTAEDVLKLSPYLVERIDVMNKRFFIGDVMFDGIISIVTYEHDGGDTEPVGESLSLSEVQPESEIVTTALPTEKAPMFNDMLYWNPLIYTDSSNATVEFFTSNVTGIFEIQIEGVDKAGNAISETSRFEVK</sequence>
<keyword evidence="3" id="KW-1185">Reference proteome</keyword>
<feature type="chain" id="PRO_5012251976" description="MG2 domain-containing protein" evidence="1">
    <location>
        <begin position="20"/>
        <end position="735"/>
    </location>
</feature>
<name>A0A1M6KNH3_REIAG</name>